<gene>
    <name evidence="14" type="ORF">EJ05DRAFT_478658</name>
</gene>
<dbReference type="InterPro" id="IPR050074">
    <property type="entry name" value="DHO_dehydrogenase"/>
</dbReference>
<evidence type="ECO:0000313" key="15">
    <source>
        <dbReference type="Proteomes" id="UP000799437"/>
    </source>
</evidence>
<dbReference type="InterPro" id="IPR001295">
    <property type="entry name" value="Dihydroorotate_DH_CS"/>
</dbReference>
<comment type="catalytic activity">
    <reaction evidence="12">
        <text>(S)-dihydroorotate + a quinone = orotate + a quinol</text>
        <dbReference type="Rhea" id="RHEA:30187"/>
        <dbReference type="ChEBI" id="CHEBI:24646"/>
        <dbReference type="ChEBI" id="CHEBI:30839"/>
        <dbReference type="ChEBI" id="CHEBI:30864"/>
        <dbReference type="ChEBI" id="CHEBI:132124"/>
        <dbReference type="EC" id="1.3.5.2"/>
    </reaction>
</comment>
<evidence type="ECO:0000256" key="10">
    <source>
        <dbReference type="ARBA" id="ARBA00023136"/>
    </source>
</evidence>
<reference evidence="14" key="1">
    <citation type="journal article" date="2020" name="Stud. Mycol.">
        <title>101 Dothideomycetes genomes: a test case for predicting lifestyles and emergence of pathogens.</title>
        <authorList>
            <person name="Haridas S."/>
            <person name="Albert R."/>
            <person name="Binder M."/>
            <person name="Bloem J."/>
            <person name="Labutti K."/>
            <person name="Salamov A."/>
            <person name="Andreopoulos B."/>
            <person name="Baker S."/>
            <person name="Barry K."/>
            <person name="Bills G."/>
            <person name="Bluhm B."/>
            <person name="Cannon C."/>
            <person name="Castanera R."/>
            <person name="Culley D."/>
            <person name="Daum C."/>
            <person name="Ezra D."/>
            <person name="Gonzalez J."/>
            <person name="Henrissat B."/>
            <person name="Kuo A."/>
            <person name="Liang C."/>
            <person name="Lipzen A."/>
            <person name="Lutzoni F."/>
            <person name="Magnuson J."/>
            <person name="Mondo S."/>
            <person name="Nolan M."/>
            <person name="Ohm R."/>
            <person name="Pangilinan J."/>
            <person name="Park H.-J."/>
            <person name="Ramirez L."/>
            <person name="Alfaro M."/>
            <person name="Sun H."/>
            <person name="Tritt A."/>
            <person name="Yoshinaga Y."/>
            <person name="Zwiers L.-H."/>
            <person name="Turgeon B."/>
            <person name="Goodwin S."/>
            <person name="Spatafora J."/>
            <person name="Crous P."/>
            <person name="Grigoriev I."/>
        </authorList>
    </citation>
    <scope>NUCLEOTIDE SEQUENCE</scope>
    <source>
        <strain evidence="14">CBS 121739</strain>
    </source>
</reference>
<dbReference type="CDD" id="cd04738">
    <property type="entry name" value="DHOD_2_like"/>
    <property type="match status" value="1"/>
</dbReference>
<dbReference type="Pfam" id="PF01180">
    <property type="entry name" value="DHO_dh"/>
    <property type="match status" value="1"/>
</dbReference>
<evidence type="ECO:0000256" key="9">
    <source>
        <dbReference type="ARBA" id="ARBA00023002"/>
    </source>
</evidence>
<evidence type="ECO:0000313" key="14">
    <source>
        <dbReference type="EMBL" id="KAF2755705.1"/>
    </source>
</evidence>
<accession>A0A6A6VZN0</accession>
<comment type="pathway">
    <text evidence="3">Pyrimidine metabolism; UMP biosynthesis via de novo pathway; orotate from (S)-dihydroorotate (quinone route): step 1/1.</text>
</comment>
<evidence type="ECO:0000256" key="4">
    <source>
        <dbReference type="ARBA" id="ARBA00005359"/>
    </source>
</evidence>
<dbReference type="InterPro" id="IPR005720">
    <property type="entry name" value="Dihydroorotate_DH_cat"/>
</dbReference>
<comment type="cofactor">
    <cofactor evidence="1">
        <name>FMN</name>
        <dbReference type="ChEBI" id="CHEBI:58210"/>
    </cofactor>
</comment>
<sequence>MPSRIAALRGIQTTASKQARCHTQTLSSASHLSLKQQISSYRTSTLHSSRWRHPHSYQPCSQHRNASTVAYPATRAKNTILGTTLLLLAAGTLIYTTDTRASIHKYLVPRIMRLLFPDAEDAHHAGISTMAALYAAGLHPRERSSSSPDLRTTVFGTQLANPIAISAGLDKDGLAIDPLFALGPSIVEIGGITPRPQEGNPKPRVWRVQSQEGMLNRYGLNSAGAAAVALTLRRRVRTFADKLGWAGPAGEQAVLNGNADVPPGSLLPGRLLAVQIAKNKDTPESDQAAVAADYVSCVQHLGPYADILVVNVSSPNTPGLRSLQAAEPLTHLLSAVVSAAQNVSRKSKPKVMVKVSPDEASEDDISGIVAAVHASGVSGVIVANTTKTRPVHAPSLLTAQETHVLTETGGFSGPALLERTVELVGRYRRALDEGAEGKSKVIFASGGICSGADVLRVLEAGAAVGMAYTALTYQGAGWVTESKRQLQEALNQKS</sequence>
<dbReference type="UniPathway" id="UPA00070">
    <property type="reaction ID" value="UER00946"/>
</dbReference>
<feature type="domain" description="Dihydroorotate dehydrogenase catalytic" evidence="13">
    <location>
        <begin position="150"/>
        <end position="490"/>
    </location>
</feature>
<dbReference type="InterPro" id="IPR005719">
    <property type="entry name" value="Dihydroorotate_DH_2"/>
</dbReference>
<proteinExistence type="inferred from homology"/>
<dbReference type="PANTHER" id="PTHR48109">
    <property type="entry name" value="DIHYDROOROTATE DEHYDROGENASE (QUINONE), MITOCHONDRIAL-RELATED"/>
    <property type="match status" value="1"/>
</dbReference>
<evidence type="ECO:0000256" key="8">
    <source>
        <dbReference type="ARBA" id="ARBA00022643"/>
    </source>
</evidence>
<dbReference type="GO" id="GO:0044205">
    <property type="term" value="P:'de novo' UMP biosynthetic process"/>
    <property type="evidence" value="ECO:0007669"/>
    <property type="project" value="UniProtKB-UniPathway"/>
</dbReference>
<dbReference type="AlphaFoldDB" id="A0A6A6VZN0"/>
<evidence type="ECO:0000256" key="11">
    <source>
        <dbReference type="ARBA" id="ARBA00031623"/>
    </source>
</evidence>
<dbReference type="FunFam" id="3.20.20.70:FF:000242">
    <property type="entry name" value="Dihydroorotate reductase PyrE"/>
    <property type="match status" value="1"/>
</dbReference>
<dbReference type="GO" id="GO:0005743">
    <property type="term" value="C:mitochondrial inner membrane"/>
    <property type="evidence" value="ECO:0007669"/>
    <property type="project" value="TreeGrafter"/>
</dbReference>
<comment type="similarity">
    <text evidence="4">Belongs to the dihydroorotate dehydrogenase family. Type 2 subfamily.</text>
</comment>
<dbReference type="SUPFAM" id="SSF51395">
    <property type="entry name" value="FMN-linked oxidoreductases"/>
    <property type="match status" value="1"/>
</dbReference>
<evidence type="ECO:0000256" key="5">
    <source>
        <dbReference type="ARBA" id="ARBA00012791"/>
    </source>
</evidence>
<name>A0A6A6VZN0_9PEZI</name>
<organism evidence="14 15">
    <name type="scientific">Pseudovirgaria hyperparasitica</name>
    <dbReference type="NCBI Taxonomy" id="470096"/>
    <lineage>
        <taxon>Eukaryota</taxon>
        <taxon>Fungi</taxon>
        <taxon>Dikarya</taxon>
        <taxon>Ascomycota</taxon>
        <taxon>Pezizomycotina</taxon>
        <taxon>Dothideomycetes</taxon>
        <taxon>Dothideomycetes incertae sedis</taxon>
        <taxon>Acrospermales</taxon>
        <taxon>Acrospermaceae</taxon>
        <taxon>Pseudovirgaria</taxon>
    </lineage>
</organism>
<comment type="subcellular location">
    <subcellularLocation>
        <location evidence="2">Membrane</location>
    </subcellularLocation>
</comment>
<dbReference type="EMBL" id="ML996577">
    <property type="protein sequence ID" value="KAF2755705.1"/>
    <property type="molecule type" value="Genomic_DNA"/>
</dbReference>
<dbReference type="OrthoDB" id="14784at2759"/>
<protein>
    <recommendedName>
        <fullName evidence="6">Dihydroorotate dehydrogenase (quinone), mitochondrial</fullName>
        <ecNumber evidence="5">1.3.5.2</ecNumber>
    </recommendedName>
    <alternativeName>
        <fullName evidence="11">Dihydroorotate oxidase</fullName>
    </alternativeName>
</protein>
<evidence type="ECO:0000256" key="6">
    <source>
        <dbReference type="ARBA" id="ARBA00017599"/>
    </source>
</evidence>
<dbReference type="NCBIfam" id="TIGR01036">
    <property type="entry name" value="pyrD_sub2"/>
    <property type="match status" value="1"/>
</dbReference>
<keyword evidence="9" id="KW-0560">Oxidoreductase</keyword>
<evidence type="ECO:0000256" key="12">
    <source>
        <dbReference type="ARBA" id="ARBA00048639"/>
    </source>
</evidence>
<evidence type="ECO:0000256" key="7">
    <source>
        <dbReference type="ARBA" id="ARBA00022630"/>
    </source>
</evidence>
<evidence type="ECO:0000256" key="1">
    <source>
        <dbReference type="ARBA" id="ARBA00001917"/>
    </source>
</evidence>
<evidence type="ECO:0000256" key="2">
    <source>
        <dbReference type="ARBA" id="ARBA00004370"/>
    </source>
</evidence>
<dbReference type="PANTHER" id="PTHR48109:SF4">
    <property type="entry name" value="DIHYDROOROTATE DEHYDROGENASE (QUINONE), MITOCHONDRIAL"/>
    <property type="match status" value="1"/>
</dbReference>
<evidence type="ECO:0000259" key="13">
    <source>
        <dbReference type="Pfam" id="PF01180"/>
    </source>
</evidence>
<dbReference type="GeneID" id="54485562"/>
<dbReference type="EC" id="1.3.5.2" evidence="5"/>
<dbReference type="PROSITE" id="PS00911">
    <property type="entry name" value="DHODEHASE_1"/>
    <property type="match status" value="1"/>
</dbReference>
<dbReference type="Proteomes" id="UP000799437">
    <property type="component" value="Unassembled WGS sequence"/>
</dbReference>
<keyword evidence="7" id="KW-0285">Flavoprotein</keyword>
<dbReference type="InterPro" id="IPR013785">
    <property type="entry name" value="Aldolase_TIM"/>
</dbReference>
<dbReference type="Gene3D" id="3.20.20.70">
    <property type="entry name" value="Aldolase class I"/>
    <property type="match status" value="1"/>
</dbReference>
<dbReference type="GO" id="GO:0106430">
    <property type="term" value="F:dihydroorotate dehydrogenase (quinone) activity"/>
    <property type="evidence" value="ECO:0007669"/>
    <property type="project" value="UniProtKB-EC"/>
</dbReference>
<keyword evidence="15" id="KW-1185">Reference proteome</keyword>
<dbReference type="RefSeq" id="XP_033598156.1">
    <property type="nucleotide sequence ID" value="XM_033744508.1"/>
</dbReference>
<dbReference type="GO" id="GO:0006207">
    <property type="term" value="P:'de novo' pyrimidine nucleobase biosynthetic process"/>
    <property type="evidence" value="ECO:0007669"/>
    <property type="project" value="InterPro"/>
</dbReference>
<keyword evidence="10" id="KW-0472">Membrane</keyword>
<keyword evidence="8" id="KW-0288">FMN</keyword>
<evidence type="ECO:0000256" key="3">
    <source>
        <dbReference type="ARBA" id="ARBA00005161"/>
    </source>
</evidence>